<feature type="compositionally biased region" description="Polar residues" evidence="1">
    <location>
        <begin position="11"/>
        <end position="24"/>
    </location>
</feature>
<protein>
    <submittedName>
        <fullName evidence="2">Uncharacterized protein</fullName>
    </submittedName>
</protein>
<gene>
    <name evidence="2" type="ORF">Bfra_000209</name>
</gene>
<dbReference type="AlphaFoldDB" id="A0A8H6EMT3"/>
<feature type="compositionally biased region" description="Basic and acidic residues" evidence="1">
    <location>
        <begin position="132"/>
        <end position="156"/>
    </location>
</feature>
<evidence type="ECO:0000313" key="2">
    <source>
        <dbReference type="EMBL" id="KAF5878042.1"/>
    </source>
</evidence>
<dbReference type="RefSeq" id="XP_037196987.1">
    <property type="nucleotide sequence ID" value="XM_037330654.1"/>
</dbReference>
<organism evidence="2 3">
    <name type="scientific">Botrytis fragariae</name>
    <dbReference type="NCBI Taxonomy" id="1964551"/>
    <lineage>
        <taxon>Eukaryota</taxon>
        <taxon>Fungi</taxon>
        <taxon>Dikarya</taxon>
        <taxon>Ascomycota</taxon>
        <taxon>Pezizomycotina</taxon>
        <taxon>Leotiomycetes</taxon>
        <taxon>Helotiales</taxon>
        <taxon>Sclerotiniaceae</taxon>
        <taxon>Botrytis</taxon>
    </lineage>
</organism>
<reference evidence="2 3" key="1">
    <citation type="journal article" date="2020" name="Phytopathology">
        <title>A high-quality genome resource of Botrytis fragariae, a new and rapidly spreading fungal pathogen causing strawberry gray mold in the U.S.A.</title>
        <authorList>
            <person name="Wu Y."/>
            <person name="Saski C.A."/>
            <person name="Schnabel G."/>
            <person name="Xiao S."/>
            <person name="Hu M."/>
        </authorList>
    </citation>
    <scope>NUCLEOTIDE SEQUENCE [LARGE SCALE GENOMIC DNA]</scope>
    <source>
        <strain evidence="2 3">BVB16</strain>
    </source>
</reference>
<evidence type="ECO:0000313" key="3">
    <source>
        <dbReference type="Proteomes" id="UP000531561"/>
    </source>
</evidence>
<accession>A0A8H6EMT3</accession>
<sequence length="165" mass="18599">MAVRMIDVPMTKTSSSPEDSSQRTLHALTPPQFDYTQCMESSFDEFSHAGCELENIEDTFNASYGADAQDIWYSTVPTPGTHTDKYMGRAENLPKESKSSDVHHDENRGKSLSPIRPDYLDQWHAPTPRNYDGPKVETNEIPLDESKPFDAQDDHTMLPPPTPQI</sequence>
<name>A0A8H6EMT3_9HELO</name>
<feature type="region of interest" description="Disordered" evidence="1">
    <location>
        <begin position="1"/>
        <end position="28"/>
    </location>
</feature>
<dbReference type="EMBL" id="JABFCT010000002">
    <property type="protein sequence ID" value="KAF5878042.1"/>
    <property type="molecule type" value="Genomic_DNA"/>
</dbReference>
<proteinExistence type="predicted"/>
<keyword evidence="3" id="KW-1185">Reference proteome</keyword>
<feature type="compositionally biased region" description="Basic and acidic residues" evidence="1">
    <location>
        <begin position="82"/>
        <end position="109"/>
    </location>
</feature>
<evidence type="ECO:0000256" key="1">
    <source>
        <dbReference type="SAM" id="MobiDB-lite"/>
    </source>
</evidence>
<comment type="caution">
    <text evidence="2">The sequence shown here is derived from an EMBL/GenBank/DDBJ whole genome shotgun (WGS) entry which is preliminary data.</text>
</comment>
<dbReference type="GeneID" id="59254346"/>
<feature type="region of interest" description="Disordered" evidence="1">
    <location>
        <begin position="79"/>
        <end position="165"/>
    </location>
</feature>
<dbReference type="Proteomes" id="UP000531561">
    <property type="component" value="Unassembled WGS sequence"/>
</dbReference>